<evidence type="ECO:0000256" key="2">
    <source>
        <dbReference type="ARBA" id="ARBA00022946"/>
    </source>
</evidence>
<name>A0ABX2CBY9_9BRAD</name>
<accession>A0ABX2CBY9</accession>
<dbReference type="EMBL" id="JABFDN010000003">
    <property type="protein sequence ID" value="NPU65744.1"/>
    <property type="molecule type" value="Genomic_DNA"/>
</dbReference>
<keyword evidence="2" id="KW-0809">Transit peptide</keyword>
<gene>
    <name evidence="5" type="ORF">HL667_12140</name>
</gene>
<evidence type="ECO:0000313" key="5">
    <source>
        <dbReference type="EMBL" id="NPU65744.1"/>
    </source>
</evidence>
<dbReference type="InterPro" id="IPR029063">
    <property type="entry name" value="SAM-dependent_MTases_sf"/>
</dbReference>
<comment type="caution">
    <text evidence="5">The sequence shown here is derived from an EMBL/GenBank/DDBJ whole genome shotgun (WGS) entry which is preliminary data.</text>
</comment>
<reference evidence="5" key="1">
    <citation type="submission" date="2020-05" db="EMBL/GenBank/DDBJ databases">
        <title>Nod-independent and nitrogen-fixing Bradyrhizobium aeschynomene sp. nov. isolated from nodules of Aeschynomene indica.</title>
        <authorList>
            <person name="Zhang Z."/>
        </authorList>
    </citation>
    <scope>NUCLEOTIDE SEQUENCE</scope>
    <source>
        <strain evidence="5">83012</strain>
    </source>
</reference>
<dbReference type="Gene3D" id="3.40.50.150">
    <property type="entry name" value="Vaccinia Virus protein VP39"/>
    <property type="match status" value="1"/>
</dbReference>
<dbReference type="InterPro" id="IPR052571">
    <property type="entry name" value="Mt_RNA_Methyltransferase"/>
</dbReference>
<keyword evidence="4" id="KW-0411">Iron-sulfur</keyword>
<keyword evidence="6" id="KW-1185">Reference proteome</keyword>
<dbReference type="PANTHER" id="PTHR13184">
    <property type="entry name" value="37S RIBOSOMAL PROTEIN S22"/>
    <property type="match status" value="1"/>
</dbReference>
<dbReference type="PANTHER" id="PTHR13184:SF5">
    <property type="entry name" value="METHYLTRANSFERASE-LIKE PROTEIN 17, MITOCHONDRIAL"/>
    <property type="match status" value="1"/>
</dbReference>
<proteinExistence type="predicted"/>
<keyword evidence="5" id="KW-0808">Transferase</keyword>
<sequence>MISPDLPAALKASLEARLHGLSRQDAAARATRISDTYRSGGNSGAITTEADAIAYATVRMPATYAAVAASLNALMQASPDFAPSSLLDVGAGPGTASFAAAEAFSSLTSFNAIDANHALRTLALSLAADGLHSRDLTYALGGARALLDRAERAGLVIASYMINELSDAERRSVVDLLWEKTDQTLLIVEPGTPAGYQRIIAARDQLIAKRAHVAAPCPHAAACPLIAPDWCHFVQRLARSRAHRELKGADVPFEDEKFSFIALTRHPVSQRPTGRVLAAPVVTKVGATAKLCRADGSAAVVSIPRRDKPAFAAARRWDWGDGVELPPRP</sequence>
<keyword evidence="1" id="KW-0479">Metal-binding</keyword>
<organism evidence="5 6">
    <name type="scientific">Bradyrhizobium aeschynomenes</name>
    <dbReference type="NCBI Taxonomy" id="2734909"/>
    <lineage>
        <taxon>Bacteria</taxon>
        <taxon>Pseudomonadati</taxon>
        <taxon>Pseudomonadota</taxon>
        <taxon>Alphaproteobacteria</taxon>
        <taxon>Hyphomicrobiales</taxon>
        <taxon>Nitrobacteraceae</taxon>
        <taxon>Bradyrhizobium</taxon>
    </lineage>
</organism>
<dbReference type="InterPro" id="IPR015324">
    <property type="entry name" value="Ribosomal_Rsm22-like"/>
</dbReference>
<evidence type="ECO:0000256" key="1">
    <source>
        <dbReference type="ARBA" id="ARBA00022723"/>
    </source>
</evidence>
<dbReference type="GO" id="GO:0008168">
    <property type="term" value="F:methyltransferase activity"/>
    <property type="evidence" value="ECO:0007669"/>
    <property type="project" value="UniProtKB-KW"/>
</dbReference>
<evidence type="ECO:0000256" key="4">
    <source>
        <dbReference type="ARBA" id="ARBA00023014"/>
    </source>
</evidence>
<evidence type="ECO:0000313" key="6">
    <source>
        <dbReference type="Proteomes" id="UP000886476"/>
    </source>
</evidence>
<dbReference type="RefSeq" id="WP_172110829.1">
    <property type="nucleotide sequence ID" value="NZ_JABFDN010000003.1"/>
</dbReference>
<evidence type="ECO:0000256" key="3">
    <source>
        <dbReference type="ARBA" id="ARBA00023004"/>
    </source>
</evidence>
<dbReference type="Proteomes" id="UP000886476">
    <property type="component" value="Unassembled WGS sequence"/>
</dbReference>
<keyword evidence="3" id="KW-0408">Iron</keyword>
<dbReference type="GO" id="GO:0032259">
    <property type="term" value="P:methylation"/>
    <property type="evidence" value="ECO:0007669"/>
    <property type="project" value="UniProtKB-KW"/>
</dbReference>
<dbReference type="SUPFAM" id="SSF53335">
    <property type="entry name" value="S-adenosyl-L-methionine-dependent methyltransferases"/>
    <property type="match status" value="1"/>
</dbReference>
<keyword evidence="5" id="KW-0489">Methyltransferase</keyword>
<dbReference type="Pfam" id="PF09243">
    <property type="entry name" value="Rsm22"/>
    <property type="match status" value="1"/>
</dbReference>
<protein>
    <submittedName>
        <fullName evidence="5">SAM-dependent methyltransferase</fullName>
    </submittedName>
</protein>